<dbReference type="EMBL" id="JAKOGI010002098">
    <property type="protein sequence ID" value="KAJ8422966.1"/>
    <property type="molecule type" value="Genomic_DNA"/>
</dbReference>
<keyword evidence="3" id="KW-0862">Zinc</keyword>
<dbReference type="PROSITE" id="PS50966">
    <property type="entry name" value="ZF_SWIM"/>
    <property type="match status" value="1"/>
</dbReference>
<proteinExistence type="predicted"/>
<dbReference type="InterPro" id="IPR007527">
    <property type="entry name" value="Znf_SWIM"/>
</dbReference>
<dbReference type="AlphaFoldDB" id="A0A9Q1GLL6"/>
<dbReference type="PANTHER" id="PTHR31973">
    <property type="entry name" value="POLYPROTEIN, PUTATIVE-RELATED"/>
    <property type="match status" value="1"/>
</dbReference>
<gene>
    <name evidence="6" type="ORF">Cgig2_002715</name>
</gene>
<keyword evidence="1" id="KW-0479">Metal-binding</keyword>
<dbReference type="GO" id="GO:0008270">
    <property type="term" value="F:zinc ion binding"/>
    <property type="evidence" value="ECO:0007669"/>
    <property type="project" value="UniProtKB-KW"/>
</dbReference>
<evidence type="ECO:0000313" key="6">
    <source>
        <dbReference type="EMBL" id="KAJ8422966.1"/>
    </source>
</evidence>
<organism evidence="6 7">
    <name type="scientific">Carnegiea gigantea</name>
    <dbReference type="NCBI Taxonomy" id="171969"/>
    <lineage>
        <taxon>Eukaryota</taxon>
        <taxon>Viridiplantae</taxon>
        <taxon>Streptophyta</taxon>
        <taxon>Embryophyta</taxon>
        <taxon>Tracheophyta</taxon>
        <taxon>Spermatophyta</taxon>
        <taxon>Magnoliopsida</taxon>
        <taxon>eudicotyledons</taxon>
        <taxon>Gunneridae</taxon>
        <taxon>Pentapetalae</taxon>
        <taxon>Caryophyllales</taxon>
        <taxon>Cactineae</taxon>
        <taxon>Cactaceae</taxon>
        <taxon>Cactoideae</taxon>
        <taxon>Echinocereeae</taxon>
        <taxon>Carnegiea</taxon>
    </lineage>
</organism>
<reference evidence="6" key="1">
    <citation type="submission" date="2022-04" db="EMBL/GenBank/DDBJ databases">
        <title>Carnegiea gigantea Genome sequencing and assembly v2.</title>
        <authorList>
            <person name="Copetti D."/>
            <person name="Sanderson M.J."/>
            <person name="Burquez A."/>
            <person name="Wojciechowski M.F."/>
        </authorList>
    </citation>
    <scope>NUCLEOTIDE SEQUENCE</scope>
    <source>
        <strain evidence="6">SGP5-SGP5p</strain>
        <tissue evidence="6">Aerial part</tissue>
    </source>
</reference>
<dbReference type="SMART" id="SM00575">
    <property type="entry name" value="ZnF_PMZ"/>
    <property type="match status" value="1"/>
</dbReference>
<dbReference type="InterPro" id="IPR006564">
    <property type="entry name" value="Znf_PMZ"/>
</dbReference>
<evidence type="ECO:0000256" key="1">
    <source>
        <dbReference type="ARBA" id="ARBA00022723"/>
    </source>
</evidence>
<evidence type="ECO:0000256" key="2">
    <source>
        <dbReference type="ARBA" id="ARBA00022771"/>
    </source>
</evidence>
<protein>
    <recommendedName>
        <fullName evidence="5">SWIM-type domain-containing protein</fullName>
    </recommendedName>
</protein>
<accession>A0A9Q1GLL6</accession>
<feature type="domain" description="SWIM-type" evidence="5">
    <location>
        <begin position="17"/>
        <end position="59"/>
    </location>
</feature>
<sequence length="284" mass="31716">MGCTAAVECYILMLGEYSVELTNSHKLVVKLGQQSCTCRVWQTRGTPCCHALAVIAKANLWVYSYVHPIYKTATQQIIYNQLVHPMETHNIGIVDVKTGEDELDDDYDRCILTPTNGRQPEFSMFPAVRQPEMFTREEANVHRGKVWSATGKPGPILTVVHHSLQVVHCWETRTLQMSNCDVMHILPSQLSSHPHPYFCVNVEVQGAGRFTPICMLMIKYRFALVGGVRYSSMFTQDKANVHHGKPWCASGTPMGNGQIETVPLRLSDHTAFTAVSTPPTPICA</sequence>
<dbReference type="PANTHER" id="PTHR31973:SF187">
    <property type="entry name" value="MUTATOR TRANSPOSASE MUDRA PROTEIN"/>
    <property type="match status" value="1"/>
</dbReference>
<keyword evidence="7" id="KW-1185">Reference proteome</keyword>
<dbReference type="Pfam" id="PF04434">
    <property type="entry name" value="SWIM"/>
    <property type="match status" value="1"/>
</dbReference>
<dbReference type="Proteomes" id="UP001153076">
    <property type="component" value="Unassembled WGS sequence"/>
</dbReference>
<evidence type="ECO:0000256" key="4">
    <source>
        <dbReference type="PROSITE-ProRule" id="PRU00325"/>
    </source>
</evidence>
<evidence type="ECO:0000256" key="3">
    <source>
        <dbReference type="ARBA" id="ARBA00022833"/>
    </source>
</evidence>
<evidence type="ECO:0000259" key="5">
    <source>
        <dbReference type="PROSITE" id="PS50966"/>
    </source>
</evidence>
<comment type="caution">
    <text evidence="6">The sequence shown here is derived from an EMBL/GenBank/DDBJ whole genome shotgun (WGS) entry which is preliminary data.</text>
</comment>
<keyword evidence="2 4" id="KW-0863">Zinc-finger</keyword>
<name>A0A9Q1GLL6_9CARY</name>
<dbReference type="OrthoDB" id="1844242at2759"/>
<evidence type="ECO:0000313" key="7">
    <source>
        <dbReference type="Proteomes" id="UP001153076"/>
    </source>
</evidence>